<sequence>MIISLRTIALLASLNPIIGVPHFAALCVSTSPEGTMR</sequence>
<organism evidence="1 2">
    <name type="scientific">Pseudomonas syringae pv. tomato</name>
    <dbReference type="NCBI Taxonomy" id="323"/>
    <lineage>
        <taxon>Bacteria</taxon>
        <taxon>Pseudomonadati</taxon>
        <taxon>Pseudomonadota</taxon>
        <taxon>Gammaproteobacteria</taxon>
        <taxon>Pseudomonadales</taxon>
        <taxon>Pseudomonadaceae</taxon>
        <taxon>Pseudomonas</taxon>
    </lineage>
</organism>
<protein>
    <submittedName>
        <fullName evidence="1">Uncharacterized protein</fullName>
    </submittedName>
</protein>
<dbReference type="EMBL" id="OX458335">
    <property type="protein sequence ID" value="CAI8818983.1"/>
    <property type="molecule type" value="Genomic_DNA"/>
</dbReference>
<dbReference type="Proteomes" id="UP001177000">
    <property type="component" value="Chromosome"/>
</dbReference>
<gene>
    <name evidence="1" type="ORF">DAPPPG215_09670</name>
</gene>
<evidence type="ECO:0000313" key="2">
    <source>
        <dbReference type="Proteomes" id="UP001177000"/>
    </source>
</evidence>
<evidence type="ECO:0000313" key="1">
    <source>
        <dbReference type="EMBL" id="CAI8818983.1"/>
    </source>
</evidence>
<dbReference type="AlphaFoldDB" id="A0AAV1BI56"/>
<proteinExistence type="predicted"/>
<accession>A0AAV1BI56</accession>
<reference evidence="1" key="1">
    <citation type="submission" date="2023-03" db="EMBL/GenBank/DDBJ databases">
        <authorList>
            <person name="Pothier F. J."/>
        </authorList>
    </citation>
    <scope>NUCLEOTIDE SEQUENCE</scope>
    <source>
        <strain evidence="1">DAPP-PG 215</strain>
    </source>
</reference>
<name>A0AAV1BI56_PSEUB</name>